<dbReference type="Gene3D" id="3.40.630.30">
    <property type="match status" value="1"/>
</dbReference>
<dbReference type="SUPFAM" id="SSF55729">
    <property type="entry name" value="Acyl-CoA N-acyltransferases (Nat)"/>
    <property type="match status" value="1"/>
</dbReference>
<keyword evidence="1" id="KW-0808">Transferase</keyword>
<evidence type="ECO:0000259" key="3">
    <source>
        <dbReference type="PROSITE" id="PS51186"/>
    </source>
</evidence>
<dbReference type="PANTHER" id="PTHR10545:SF29">
    <property type="entry name" value="GH14572P-RELATED"/>
    <property type="match status" value="1"/>
</dbReference>
<evidence type="ECO:0000313" key="4">
    <source>
        <dbReference type="EMBL" id="MFB2935304.1"/>
    </source>
</evidence>
<evidence type="ECO:0000256" key="2">
    <source>
        <dbReference type="ARBA" id="ARBA00023315"/>
    </source>
</evidence>
<dbReference type="InterPro" id="IPR016181">
    <property type="entry name" value="Acyl_CoA_acyltransferase"/>
</dbReference>
<accession>A0ABV4Y931</accession>
<name>A0ABV4Y931_9CYAN</name>
<dbReference type="Proteomes" id="UP001576776">
    <property type="component" value="Unassembled WGS sequence"/>
</dbReference>
<evidence type="ECO:0000313" key="5">
    <source>
        <dbReference type="Proteomes" id="UP001576776"/>
    </source>
</evidence>
<keyword evidence="2" id="KW-0012">Acyltransferase</keyword>
<comment type="caution">
    <text evidence="4">The sequence shown here is derived from an EMBL/GenBank/DDBJ whole genome shotgun (WGS) entry which is preliminary data.</text>
</comment>
<proteinExistence type="predicted"/>
<dbReference type="InterPro" id="IPR051016">
    <property type="entry name" value="Diverse_Substrate_AcTransf"/>
</dbReference>
<feature type="domain" description="N-acetyltransferase" evidence="3">
    <location>
        <begin position="20"/>
        <end position="175"/>
    </location>
</feature>
<dbReference type="InterPro" id="IPR000182">
    <property type="entry name" value="GNAT_dom"/>
</dbReference>
<organism evidence="4 5">
    <name type="scientific">Floridaenema fluviatile BLCC-F154</name>
    <dbReference type="NCBI Taxonomy" id="3153640"/>
    <lineage>
        <taxon>Bacteria</taxon>
        <taxon>Bacillati</taxon>
        <taxon>Cyanobacteriota</taxon>
        <taxon>Cyanophyceae</taxon>
        <taxon>Oscillatoriophycideae</taxon>
        <taxon>Aerosakkonematales</taxon>
        <taxon>Aerosakkonemataceae</taxon>
        <taxon>Floridanema</taxon>
        <taxon>Floridanema fluviatile</taxon>
    </lineage>
</organism>
<evidence type="ECO:0000256" key="1">
    <source>
        <dbReference type="ARBA" id="ARBA00022679"/>
    </source>
</evidence>
<protein>
    <submittedName>
        <fullName evidence="4">N-acetyltransferase family protein</fullName>
    </submittedName>
</protein>
<sequence length="177" mass="19798">MLKSSFGSPITYYLLAMTNLILRSTTPADVPTLFQLIKGLAEYEKLTHAVTGNIVDLESHLFGDRIYAEAILAELDGKAVGFALFFPNYSTFLTKPGIYLEDIFVLPEYRHQGIGKSLLIHVAKLAVERDCGRLEWSVLDWNAPAIGFYQRMGADVLPDWRICRVTGENLAKLATEN</sequence>
<dbReference type="PANTHER" id="PTHR10545">
    <property type="entry name" value="DIAMINE N-ACETYLTRANSFERASE"/>
    <property type="match status" value="1"/>
</dbReference>
<dbReference type="Pfam" id="PF00583">
    <property type="entry name" value="Acetyltransf_1"/>
    <property type="match status" value="1"/>
</dbReference>
<keyword evidence="5" id="KW-1185">Reference proteome</keyword>
<dbReference type="PROSITE" id="PS51186">
    <property type="entry name" value="GNAT"/>
    <property type="match status" value="1"/>
</dbReference>
<gene>
    <name evidence="4" type="ORF">ACE1B6_08490</name>
</gene>
<dbReference type="EMBL" id="JBHFNS010000037">
    <property type="protein sequence ID" value="MFB2935304.1"/>
    <property type="molecule type" value="Genomic_DNA"/>
</dbReference>
<reference evidence="4 5" key="1">
    <citation type="submission" date="2024-09" db="EMBL/GenBank/DDBJ databases">
        <title>Floridaenema gen nov. (Aerosakkonemataceae, Aerosakkonematales ord. nov., Cyanobacteria) from benthic tropical and subtropical fresh waters, with the description of four new species.</title>
        <authorList>
            <person name="Moretto J.A."/>
            <person name="Berthold D.E."/>
            <person name="Lefler F.W."/>
            <person name="Huang I.-S."/>
            <person name="Laughinghouse H. IV."/>
        </authorList>
    </citation>
    <scope>NUCLEOTIDE SEQUENCE [LARGE SCALE GENOMIC DNA]</scope>
    <source>
        <strain evidence="4 5">BLCC-F154</strain>
    </source>
</reference>
<dbReference type="RefSeq" id="WP_413256822.1">
    <property type="nucleotide sequence ID" value="NZ_JBHFNS010000037.1"/>
</dbReference>
<dbReference type="CDD" id="cd04301">
    <property type="entry name" value="NAT_SF"/>
    <property type="match status" value="1"/>
</dbReference>